<dbReference type="Gene3D" id="3.30.950.10">
    <property type="entry name" value="Methyltransferase, Cobalt-precorrin-4 Transmethylase, Domain 2"/>
    <property type="match status" value="1"/>
</dbReference>
<dbReference type="GO" id="GO:0070677">
    <property type="term" value="F:rRNA (cytosine-2'-O-)-methyltransferase activity"/>
    <property type="evidence" value="ECO:0007669"/>
    <property type="project" value="UniProtKB-UniRule"/>
</dbReference>
<dbReference type="Gene3D" id="3.40.1010.10">
    <property type="entry name" value="Cobalt-precorrin-4 Transmethylase, Domain 1"/>
    <property type="match status" value="1"/>
</dbReference>
<keyword evidence="2 6" id="KW-0698">rRNA processing</keyword>
<evidence type="ECO:0000313" key="8">
    <source>
        <dbReference type="EMBL" id="KUL20847.1"/>
    </source>
</evidence>
<dbReference type="GO" id="GO:0005737">
    <property type="term" value="C:cytoplasm"/>
    <property type="evidence" value="ECO:0007669"/>
    <property type="project" value="UniProtKB-SubCell"/>
</dbReference>
<keyword evidence="3 6" id="KW-0489">Methyltransferase</keyword>
<dbReference type="PIRSF" id="PIRSF005917">
    <property type="entry name" value="MTase_YraL"/>
    <property type="match status" value="1"/>
</dbReference>
<comment type="catalytic activity">
    <reaction evidence="6">
        <text>cytidine(1402) in 16S rRNA + S-adenosyl-L-methionine = 2'-O-methylcytidine(1402) in 16S rRNA + S-adenosyl-L-homocysteine + H(+)</text>
        <dbReference type="Rhea" id="RHEA:42924"/>
        <dbReference type="Rhea" id="RHEA-COMP:10285"/>
        <dbReference type="Rhea" id="RHEA-COMP:10286"/>
        <dbReference type="ChEBI" id="CHEBI:15378"/>
        <dbReference type="ChEBI" id="CHEBI:57856"/>
        <dbReference type="ChEBI" id="CHEBI:59789"/>
        <dbReference type="ChEBI" id="CHEBI:74495"/>
        <dbReference type="ChEBI" id="CHEBI:82748"/>
        <dbReference type="EC" id="2.1.1.198"/>
    </reaction>
</comment>
<dbReference type="SUPFAM" id="SSF53790">
    <property type="entry name" value="Tetrapyrrole methylase"/>
    <property type="match status" value="1"/>
</dbReference>
<sequence length="250" mass="27765">MPSEHKHSGTLYVVATPLGNLDDITLRAIKTLENSEAIACEDTRRASILLRHFGITGKQLVSYHDFNEPAAISRIARLLEEGLDVSLITDAGTPVISDPGYLMVRTLREKGFTVLPIPGPSALTAALSVCPLPVSSFLFAGFLPHKKGRQSRLEYLSSLGMTFVLYESPYRIKKLLDELAAHLPDAEIFIAREMTKIHEEYLSGSVENIREQLPDEKIRGEFVVVVHPANSKNTAKNTLPNKYEQHADHH</sequence>
<dbReference type="EC" id="2.1.1.198" evidence="6"/>
<dbReference type="Pfam" id="PF00590">
    <property type="entry name" value="TP_methylase"/>
    <property type="match status" value="1"/>
</dbReference>
<accession>A0A117MJI5</accession>
<evidence type="ECO:0000256" key="6">
    <source>
        <dbReference type="HAMAP-Rule" id="MF_01877"/>
    </source>
</evidence>
<dbReference type="AlphaFoldDB" id="A0A117MJI5"/>
<dbReference type="Proteomes" id="UP000053937">
    <property type="component" value="Unassembled WGS sequence"/>
</dbReference>
<comment type="function">
    <text evidence="6">Catalyzes the 2'-O-methylation of the ribose of cytidine 1402 (C1402) in 16S rRNA.</text>
</comment>
<proteinExistence type="inferred from homology"/>
<dbReference type="PANTHER" id="PTHR46111">
    <property type="entry name" value="RIBOSOMAL RNA SMALL SUBUNIT METHYLTRANSFERASE I"/>
    <property type="match status" value="1"/>
</dbReference>
<evidence type="ECO:0000256" key="1">
    <source>
        <dbReference type="ARBA" id="ARBA00022490"/>
    </source>
</evidence>
<dbReference type="RefSeq" id="WP_059139468.1">
    <property type="nucleotide sequence ID" value="NZ_LMBR01000216.1"/>
</dbReference>
<evidence type="ECO:0000259" key="7">
    <source>
        <dbReference type="Pfam" id="PF00590"/>
    </source>
</evidence>
<comment type="subcellular location">
    <subcellularLocation>
        <location evidence="6">Cytoplasm</location>
    </subcellularLocation>
</comment>
<dbReference type="OrthoDB" id="9809084at2"/>
<evidence type="ECO:0000256" key="2">
    <source>
        <dbReference type="ARBA" id="ARBA00022552"/>
    </source>
</evidence>
<keyword evidence="5 6" id="KW-0949">S-adenosyl-L-methionine</keyword>
<protein>
    <recommendedName>
        <fullName evidence="6">Ribosomal RNA small subunit methyltransferase I</fullName>
        <ecNumber evidence="6">2.1.1.198</ecNumber>
    </recommendedName>
    <alternativeName>
        <fullName evidence="6">16S rRNA 2'-O-ribose C1402 methyltransferase</fullName>
    </alternativeName>
    <alternativeName>
        <fullName evidence="6">rRNA (cytidine-2'-O-)-methyltransferase RsmI</fullName>
    </alternativeName>
</protein>
<keyword evidence="4 6" id="KW-0808">Transferase</keyword>
<dbReference type="EMBL" id="LMBR01000216">
    <property type="protein sequence ID" value="KUL20847.1"/>
    <property type="molecule type" value="Genomic_DNA"/>
</dbReference>
<dbReference type="InterPro" id="IPR008189">
    <property type="entry name" value="rRNA_ssu_MeTfrase_I"/>
</dbReference>
<evidence type="ECO:0000256" key="4">
    <source>
        <dbReference type="ARBA" id="ARBA00022679"/>
    </source>
</evidence>
<keyword evidence="9" id="KW-1185">Reference proteome</keyword>
<dbReference type="HAMAP" id="MF_01877">
    <property type="entry name" value="16SrRNA_methyltr_I"/>
    <property type="match status" value="1"/>
</dbReference>
<dbReference type="PANTHER" id="PTHR46111:SF1">
    <property type="entry name" value="RIBOSOMAL RNA SMALL SUBUNIT METHYLTRANSFERASE I"/>
    <property type="match status" value="1"/>
</dbReference>
<name>A0A117MJI5_CHLLI</name>
<evidence type="ECO:0000313" key="9">
    <source>
        <dbReference type="Proteomes" id="UP000053937"/>
    </source>
</evidence>
<dbReference type="FunFam" id="3.30.950.10:FF:000002">
    <property type="entry name" value="Ribosomal RNA small subunit methyltransferase I"/>
    <property type="match status" value="1"/>
</dbReference>
<gene>
    <name evidence="6" type="primary">rsmI</name>
    <name evidence="8" type="ORF">ASB62_08490</name>
</gene>
<comment type="similarity">
    <text evidence="6">Belongs to the methyltransferase superfamily. RsmI family.</text>
</comment>
<dbReference type="CDD" id="cd11648">
    <property type="entry name" value="RsmI"/>
    <property type="match status" value="1"/>
</dbReference>
<organism evidence="8 9">
    <name type="scientific">Chlorobium limicola</name>
    <dbReference type="NCBI Taxonomy" id="1092"/>
    <lineage>
        <taxon>Bacteria</taxon>
        <taxon>Pseudomonadati</taxon>
        <taxon>Chlorobiota</taxon>
        <taxon>Chlorobiia</taxon>
        <taxon>Chlorobiales</taxon>
        <taxon>Chlorobiaceae</taxon>
        <taxon>Chlorobium/Pelodictyon group</taxon>
        <taxon>Chlorobium</taxon>
    </lineage>
</organism>
<feature type="domain" description="Tetrapyrrole methylase" evidence="7">
    <location>
        <begin position="10"/>
        <end position="208"/>
    </location>
</feature>
<keyword evidence="1 6" id="KW-0963">Cytoplasm</keyword>
<evidence type="ECO:0000256" key="3">
    <source>
        <dbReference type="ARBA" id="ARBA00022603"/>
    </source>
</evidence>
<dbReference type="InterPro" id="IPR014777">
    <property type="entry name" value="4pyrrole_Mease_sub1"/>
</dbReference>
<comment type="caution">
    <text evidence="8">The sequence shown here is derived from an EMBL/GenBank/DDBJ whole genome shotgun (WGS) entry which is preliminary data.</text>
</comment>
<dbReference type="InterPro" id="IPR014776">
    <property type="entry name" value="4pyrrole_Mease_sub2"/>
</dbReference>
<reference evidence="8 9" key="1">
    <citation type="submission" date="2015-10" db="EMBL/GenBank/DDBJ databases">
        <title>Draft Genome Sequence of Chlorobium limicola strain Frasassi Growing under Artificial Lighting in the Frasassi Cave System.</title>
        <authorList>
            <person name="Mansor M."/>
            <person name="Macalady J."/>
        </authorList>
    </citation>
    <scope>NUCLEOTIDE SEQUENCE [LARGE SCALE GENOMIC DNA]</scope>
    <source>
        <strain evidence="8 9">Frasassi</strain>
    </source>
</reference>
<evidence type="ECO:0000256" key="5">
    <source>
        <dbReference type="ARBA" id="ARBA00022691"/>
    </source>
</evidence>
<dbReference type="InterPro" id="IPR000878">
    <property type="entry name" value="4pyrrol_Mease"/>
</dbReference>
<dbReference type="InterPro" id="IPR035996">
    <property type="entry name" value="4pyrrol_Methylase_sf"/>
</dbReference>
<dbReference type="NCBIfam" id="TIGR00096">
    <property type="entry name" value="16S rRNA (cytidine(1402)-2'-O)-methyltransferase"/>
    <property type="match status" value="1"/>
</dbReference>